<dbReference type="InterPro" id="IPR006212">
    <property type="entry name" value="Furin_repeat"/>
</dbReference>
<feature type="domain" description="EGF-like" evidence="3">
    <location>
        <begin position="827"/>
        <end position="858"/>
    </location>
</feature>
<feature type="domain" description="EGF-like" evidence="3">
    <location>
        <begin position="1171"/>
        <end position="1202"/>
    </location>
</feature>
<dbReference type="CDD" id="cd00064">
    <property type="entry name" value="FU"/>
    <property type="match status" value="14"/>
</dbReference>
<feature type="domain" description="EGF-like" evidence="3">
    <location>
        <begin position="677"/>
        <end position="708"/>
    </location>
</feature>
<dbReference type="SUPFAM" id="SSF57184">
    <property type="entry name" value="Growth factor receptor domain"/>
    <property type="match status" value="7"/>
</dbReference>
<feature type="transmembrane region" description="Helical" evidence="1">
    <location>
        <begin position="1514"/>
        <end position="1537"/>
    </location>
</feature>
<feature type="domain" description="EGF-like" evidence="3">
    <location>
        <begin position="522"/>
        <end position="553"/>
    </location>
</feature>
<dbReference type="EMBL" id="GG662638">
    <property type="protein sequence ID" value="EAR83180.2"/>
    <property type="molecule type" value="Genomic_DNA"/>
</dbReference>
<dbReference type="SMART" id="SM01411">
    <property type="entry name" value="Ephrin_rec_like"/>
    <property type="match status" value="7"/>
</dbReference>
<evidence type="ECO:0000256" key="2">
    <source>
        <dbReference type="SAM" id="SignalP"/>
    </source>
</evidence>
<accession>Q22D09</accession>
<dbReference type="GeneID" id="7842955"/>
<dbReference type="KEGG" id="tet:TTHERM_01006510"/>
<evidence type="ECO:0000256" key="1">
    <source>
        <dbReference type="SAM" id="Phobius"/>
    </source>
</evidence>
<keyword evidence="1" id="KW-1133">Transmembrane helix</keyword>
<name>Q22D09_TETTS</name>
<feature type="domain" description="EGF-like" evidence="3">
    <location>
        <begin position="242"/>
        <end position="276"/>
    </location>
</feature>
<feature type="domain" description="EGF-like" evidence="3">
    <location>
        <begin position="577"/>
        <end position="610"/>
    </location>
</feature>
<organism evidence="4 5">
    <name type="scientific">Tetrahymena thermophila (strain SB210)</name>
    <dbReference type="NCBI Taxonomy" id="312017"/>
    <lineage>
        <taxon>Eukaryota</taxon>
        <taxon>Sar</taxon>
        <taxon>Alveolata</taxon>
        <taxon>Ciliophora</taxon>
        <taxon>Intramacronucleata</taxon>
        <taxon>Oligohymenophorea</taxon>
        <taxon>Hymenostomatida</taxon>
        <taxon>Tetrahymenina</taxon>
        <taxon>Tetrahymenidae</taxon>
        <taxon>Tetrahymena</taxon>
    </lineage>
</organism>
<keyword evidence="1" id="KW-0812">Transmembrane</keyword>
<dbReference type="OrthoDB" id="441583at2759"/>
<sequence>MKQKIFYILALIHLFFEDVLAYGYQLSSAKWIQKGKPSIASGDTDGWSLSSTNAYYRTCVGTVTELLNRDLFVLRSGYKISKTYTNLPPHWSVGIRFDLVIASSAQGCLSIEGSVQPCYKYYSYTNSYNVCTNRVENFQRVYTNSTSHSSPTLNLELQALSGDLILGMVEIYLDVCHSSCLKCNGPTDSQCTQCDPSCSTVTSGKCKCPTGKYMLDGKCYNPCPPGYVQNPDTTQQTCVIDYCSSEPQNVYCLTCKTSIYCQKCKIGYFFYRGSCVSECPPEAPKDSTGQCKDPTVGKWNAKYLVYELFSKQFSDSEITGANFQISAPGKFYGGPTWTKFSDCGDYRFFAGYNVYGPGSQIYYQFTLPAGAKYSSFLISFLFGQIDNYESGEYVNFIIKNSAGQEIKKQSITGNGKNLICGRTDQQELFQYQYINVTTTTPDTYSLTITNSLGQIENESFGMREFIVIVDYCIENCIKCQDSAGCVQCDAGYYLFNSQCYKDRCPDGSFEDKSNPTPRYCSSCHISCKTCTGSSSNNCLTCFDGIYLRKNSCVANCGNQFYPTSLTCTDCQNLICNPCYQPCLRCTGGSYNQCQACISGYFLDIDKSECVSVCQDKFYPNSSTNTCDPCDVECFNCQGPNNNQCIQCENPRFLLGNECKLNCPSGYYGNKKNWQCEPCISPCAECIDQATKCTKCNNPTLYLDDFQCVVNCQNKKYKDDATMRCEKCNIQCGNCSGPFSNQCTSCDLEDGFLLDTTCVQDCGDGYFPVSDPSYVCTKCHKSCKTCKNPGDNLSCTSCNNQYLNPQGQCLDTCPIGYYQDPAIYQCKKCHETCETCSDQYSISCLTCIPGRYYLNGLCVTTCPSNTFPLELKGCQPCHPSCATCNGYLPQNCLSCKLGNYLQNGTCVETCSAGYYGNIETGLCSQCHPNCASCFGKEVNECSKCNKGFSISGTTCGTKCPDGQYQDNNLNSCLNCHFECFTCGGPEKNDCTGCKGERYLDKQLFVCNSSCPEKTYKGENNTCQPCHPSCFGCQGPSQNDCIKCSQGSYLYQNQCVLACPDGYFPTEQPFLCNKCHESCAQCQFGSQDSDCVSCNGNYYLDGTKCVEICPKSTFGSQNPNQCLPCNPSCAECSGPNFNQCTACQDNTYMFENICQTECPNGYQPSPIKKECIRCEGSCKACSVQDPAICLSCEKGTYLHQNKCIKLCPDGTYQGIPAITNPDRVLTKIDTEQSEIESEEICLNCASDCRQCSGSFKQDCTQWFDEREVNYAEYIIFWIFFGKTVFCFLSLIAGFYLDYREEVSEQEKLNSLTSNSPEEEKQRMIQQNNAKIYPQNRHQPQPASGLLKVLAHPQDKDNNLNEIETVKSYEEKESPLVDEKDLIKTQNSRKRQRLQLNLFCDNSLQFNYVNKNTGMNSKNDKSKGIEEDISFQQSKTQNQQKFKTQMSQSDNQIQNKNDNMKIEQKSPLMAFITFFEITQMFVYKNIAYMRPVRVLVYYCKLLFIFFITSNISNNQYYLIAFSMLGLLLTVKLINYGIIYLGVRFQQLTMLSFTAFIVIVFFHLKAFMFPEIARISFPQDKSWSNLYFYTFLADLGLFQIVYLIIQIIITYDFSSRLIIKYDCFHKILKILFFNDLLKKWLDENHS</sequence>
<feature type="signal peptide" evidence="2">
    <location>
        <begin position="1"/>
        <end position="21"/>
    </location>
</feature>
<dbReference type="Gene3D" id="2.10.220.10">
    <property type="entry name" value="Hormone Receptor, Insulin-like Growth Factor Receptor 1, Chain A, domain 2"/>
    <property type="match status" value="9"/>
</dbReference>
<feature type="domain" description="EGF-like" evidence="3">
    <location>
        <begin position="924"/>
        <end position="955"/>
    </location>
</feature>
<dbReference type="InterPro" id="IPR009030">
    <property type="entry name" value="Growth_fac_rcpt_cys_sf"/>
</dbReference>
<evidence type="ECO:0000259" key="3">
    <source>
        <dbReference type="SMART" id="SM00181"/>
    </source>
</evidence>
<dbReference type="RefSeq" id="XP_001030843.2">
    <property type="nucleotide sequence ID" value="XM_001030843.2"/>
</dbReference>
<evidence type="ECO:0000313" key="5">
    <source>
        <dbReference type="Proteomes" id="UP000009168"/>
    </source>
</evidence>
<proteinExistence type="predicted"/>
<keyword evidence="5" id="KW-1185">Reference proteome</keyword>
<feature type="transmembrane region" description="Helical" evidence="1">
    <location>
        <begin position="1582"/>
        <end position="1607"/>
    </location>
</feature>
<reference evidence="5" key="1">
    <citation type="journal article" date="2006" name="PLoS Biol.">
        <title>Macronuclear genome sequence of the ciliate Tetrahymena thermophila, a model eukaryote.</title>
        <authorList>
            <person name="Eisen J.A."/>
            <person name="Coyne R.S."/>
            <person name="Wu M."/>
            <person name="Wu D."/>
            <person name="Thiagarajan M."/>
            <person name="Wortman J.R."/>
            <person name="Badger J.H."/>
            <person name="Ren Q."/>
            <person name="Amedeo P."/>
            <person name="Jones K.M."/>
            <person name="Tallon L.J."/>
            <person name="Delcher A.L."/>
            <person name="Salzberg S.L."/>
            <person name="Silva J.C."/>
            <person name="Haas B.J."/>
            <person name="Majoros W.H."/>
            <person name="Farzad M."/>
            <person name="Carlton J.M."/>
            <person name="Smith R.K. Jr."/>
            <person name="Garg J."/>
            <person name="Pearlman R.E."/>
            <person name="Karrer K.M."/>
            <person name="Sun L."/>
            <person name="Manning G."/>
            <person name="Elde N.C."/>
            <person name="Turkewitz A.P."/>
            <person name="Asai D.J."/>
            <person name="Wilkes D.E."/>
            <person name="Wang Y."/>
            <person name="Cai H."/>
            <person name="Collins K."/>
            <person name="Stewart B.A."/>
            <person name="Lee S.R."/>
            <person name="Wilamowska K."/>
            <person name="Weinberg Z."/>
            <person name="Ruzzo W.L."/>
            <person name="Wloga D."/>
            <person name="Gaertig J."/>
            <person name="Frankel J."/>
            <person name="Tsao C.-C."/>
            <person name="Gorovsky M.A."/>
            <person name="Keeling P.J."/>
            <person name="Waller R.F."/>
            <person name="Patron N.J."/>
            <person name="Cherry J.M."/>
            <person name="Stover N.A."/>
            <person name="Krieger C.J."/>
            <person name="del Toro C."/>
            <person name="Ryder H.F."/>
            <person name="Williamson S.C."/>
            <person name="Barbeau R.A."/>
            <person name="Hamilton E.P."/>
            <person name="Orias E."/>
        </authorList>
    </citation>
    <scope>NUCLEOTIDE SEQUENCE [LARGE SCALE GENOMIC DNA]</scope>
    <source>
        <strain evidence="5">SB210</strain>
    </source>
</reference>
<dbReference type="SMART" id="SM00181">
    <property type="entry name" value="EGF"/>
    <property type="match status" value="10"/>
</dbReference>
<feature type="domain" description="EGF-like" evidence="3">
    <location>
        <begin position="1129"/>
        <end position="1170"/>
    </location>
</feature>
<feature type="transmembrane region" description="Helical" evidence="1">
    <location>
        <begin position="1272"/>
        <end position="1294"/>
    </location>
</feature>
<dbReference type="PANTHER" id="PTHR15332">
    <property type="entry name" value="PROPROTEIN CONVERTASE SUBTILISIN_KEXIN TYPE 5-LIKE"/>
    <property type="match status" value="1"/>
</dbReference>
<dbReference type="PANTHER" id="PTHR15332:SF175">
    <property type="entry name" value="PROPROTEIN CONVERTASE SUBTILISIN_KEXIN TYPE 5-LIKE"/>
    <property type="match status" value="1"/>
</dbReference>
<gene>
    <name evidence="4" type="ORF">TTHERM_01006510</name>
</gene>
<feature type="domain" description="EGF-like" evidence="3">
    <location>
        <begin position="471"/>
        <end position="500"/>
    </location>
</feature>
<dbReference type="InParanoid" id="Q22D09"/>
<evidence type="ECO:0000313" key="4">
    <source>
        <dbReference type="EMBL" id="EAR83180.2"/>
    </source>
</evidence>
<dbReference type="Proteomes" id="UP000009168">
    <property type="component" value="Unassembled WGS sequence"/>
</dbReference>
<dbReference type="InterPro" id="IPR000742">
    <property type="entry name" value="EGF"/>
</dbReference>
<feature type="chain" id="PRO_5004201059" description="EGF-like domain-containing protein" evidence="2">
    <location>
        <begin position="22"/>
        <end position="1642"/>
    </location>
</feature>
<dbReference type="SMART" id="SM00261">
    <property type="entry name" value="FU"/>
    <property type="match status" value="17"/>
</dbReference>
<keyword evidence="2" id="KW-0732">Signal</keyword>
<feature type="transmembrane region" description="Helical" evidence="1">
    <location>
        <begin position="1544"/>
        <end position="1562"/>
    </location>
</feature>
<dbReference type="HOGENOM" id="CLU_003189_0_0_1"/>
<protein>
    <recommendedName>
        <fullName evidence="3">EGF-like domain-containing protein</fullName>
    </recommendedName>
</protein>
<feature type="transmembrane region" description="Helical" evidence="1">
    <location>
        <begin position="1491"/>
        <end position="1508"/>
    </location>
</feature>
<dbReference type="eggNOG" id="KOG3525">
    <property type="taxonomic scope" value="Eukaryota"/>
</dbReference>
<feature type="domain" description="EGF-like" evidence="3">
    <location>
        <begin position="632"/>
        <end position="676"/>
    </location>
</feature>
<keyword evidence="1" id="KW-0472">Membrane</keyword>